<dbReference type="GO" id="GO:0036128">
    <property type="term" value="C:CatSper complex"/>
    <property type="evidence" value="ECO:0007669"/>
    <property type="project" value="InterPro"/>
</dbReference>
<dbReference type="GO" id="GO:0003723">
    <property type="term" value="F:RNA binding"/>
    <property type="evidence" value="ECO:0007669"/>
    <property type="project" value="UniProtKB-UniRule"/>
</dbReference>
<evidence type="ECO:0000256" key="10">
    <source>
        <dbReference type="ARBA" id="ARBA00023136"/>
    </source>
</evidence>
<dbReference type="OrthoDB" id="435402at2759"/>
<evidence type="ECO:0000256" key="4">
    <source>
        <dbReference type="ARBA" id="ARBA00022692"/>
    </source>
</evidence>
<evidence type="ECO:0000256" key="16">
    <source>
        <dbReference type="PROSITE-ProRule" id="PRU00332"/>
    </source>
</evidence>
<evidence type="ECO:0000256" key="5">
    <source>
        <dbReference type="ARBA" id="ARBA00022729"/>
    </source>
</evidence>
<dbReference type="SMART" id="SM00715">
    <property type="entry name" value="LA"/>
    <property type="match status" value="1"/>
</dbReference>
<dbReference type="PROSITE" id="PS50961">
    <property type="entry name" value="HTH_LA"/>
    <property type="match status" value="1"/>
</dbReference>
<keyword evidence="20" id="KW-1185">Reference proteome</keyword>
<keyword evidence="12" id="KW-0325">Glycoprotein</keyword>
<evidence type="ECO:0000256" key="12">
    <source>
        <dbReference type="ARBA" id="ARBA00023180"/>
    </source>
</evidence>
<dbReference type="PANTHER" id="PTHR33722">
    <property type="entry name" value="CATION CHANNEL SPERM-ASSOCIATED PROTEIN SUBUNIT DELTA-RELATED"/>
    <property type="match status" value="1"/>
</dbReference>
<evidence type="ECO:0000256" key="14">
    <source>
        <dbReference type="ARBA" id="ARBA00023273"/>
    </source>
</evidence>
<evidence type="ECO:0000256" key="15">
    <source>
        <dbReference type="ARBA" id="ARBA00037793"/>
    </source>
</evidence>
<dbReference type="PROSITE" id="PS51938">
    <property type="entry name" value="SUZ_C"/>
    <property type="match status" value="1"/>
</dbReference>
<evidence type="ECO:0000256" key="9">
    <source>
        <dbReference type="ARBA" id="ARBA00023069"/>
    </source>
</evidence>
<evidence type="ECO:0000259" key="17">
    <source>
        <dbReference type="PROSITE" id="PS50961"/>
    </source>
</evidence>
<keyword evidence="7 16" id="KW-0694">RNA-binding</keyword>
<dbReference type="GO" id="GO:0005634">
    <property type="term" value="C:nucleus"/>
    <property type="evidence" value="ECO:0007669"/>
    <property type="project" value="UniProtKB-SubCell"/>
</dbReference>
<dbReference type="InterPro" id="IPR036388">
    <property type="entry name" value="WH-like_DNA-bd_sf"/>
</dbReference>
<dbReference type="GO" id="GO:1990904">
    <property type="term" value="C:ribonucleoprotein complex"/>
    <property type="evidence" value="ECO:0007669"/>
    <property type="project" value="InterPro"/>
</dbReference>
<reference evidence="19 20" key="1">
    <citation type="journal article" date="2018" name="Nat. Ecol. Evol.">
        <title>Shark genomes provide insights into elasmobranch evolution and the origin of vertebrates.</title>
        <authorList>
            <person name="Hara Y"/>
            <person name="Yamaguchi K"/>
            <person name="Onimaru K"/>
            <person name="Kadota M"/>
            <person name="Koyanagi M"/>
            <person name="Keeley SD"/>
            <person name="Tatsumi K"/>
            <person name="Tanaka K"/>
            <person name="Motone F"/>
            <person name="Kageyama Y"/>
            <person name="Nozu R"/>
            <person name="Adachi N"/>
            <person name="Nishimura O"/>
            <person name="Nakagawa R"/>
            <person name="Tanegashima C"/>
            <person name="Kiyatake I"/>
            <person name="Matsumoto R"/>
            <person name="Murakumo K"/>
            <person name="Nishida K"/>
            <person name="Terakita A"/>
            <person name="Kuratani S"/>
            <person name="Sato K"/>
            <person name="Hyodo S Kuraku.S."/>
        </authorList>
    </citation>
    <scope>NUCLEOTIDE SEQUENCE [LARGE SCALE GENOMIC DNA]</scope>
</reference>
<sequence>MHKDPWTLQRRVTACSKGILDPSVLQNNFTYVIKKDFYDPAKLFRPNSAKEDLIVKYDYASLGCPLVAHYAALWKPELQLWYNNNYIEDIKVKYVMFEVNGIHDYNYKLHLSDVNCKSEAQNWTNMLKKQAHPDPHTAWNYKNFQNCQNPGPPSTASKSTEYQIMGGCYPNHIHFAKRNGFYVFKAIVVQPTFSFCELSTTFSIYVYGAYPEITYSSELLLGVFILLVAMSSSDSPPSWLGSPASCSSPVQVVRGGIFHSHFLKRISSEDASELQCNSDQHNSYDLCETNDCLECNEWIPPNSDTIQKIITQVEFYLSDENLAVDSFLLKHMKRNKTGYISIKLLTSFKKVKCLTKDWKATAYALNYSKLLEINPEGTKIRRKIPVPDFLLSVPPSKRILAWNLNKYFPEKNNEMWGRINIMETAMKIFAIYGPISSIRILQPGKEIPAELKKYKLKYPEVGTKVCVLIEYECYEGAKNAYDELGKKHCHDGENLKVVILTGKGTKKISCIDTDESEDLKKSTPKKPSRGPTKMEQMQYTLEESVYSSSESDGANSPASIQRYLQHKTCGVCNCVSQMSVPSSVPCIQSCIDHHCGPCTQFKSLVYHHPSPKTDFFGPGSWPSPGTSPEFNKKFHEHWSDNVKCSESPWVQRRKLAASQAAPVEINQMCKHQSGSSLPPGLVRLPFGPDGTKGFHNSIGRGKIVLRH</sequence>
<keyword evidence="8" id="KW-1133">Transmembrane helix</keyword>
<dbReference type="SUPFAM" id="SSF46785">
    <property type="entry name" value="Winged helix' DNA-binding domain"/>
    <property type="match status" value="1"/>
</dbReference>
<evidence type="ECO:0000256" key="11">
    <source>
        <dbReference type="ARBA" id="ARBA00023157"/>
    </source>
</evidence>
<evidence type="ECO:0000256" key="8">
    <source>
        <dbReference type="ARBA" id="ARBA00022989"/>
    </source>
</evidence>
<feature type="domain" description="SUZ-C" evidence="18">
    <location>
        <begin position="644"/>
        <end position="698"/>
    </location>
</feature>
<evidence type="ECO:0000259" key="18">
    <source>
        <dbReference type="PROSITE" id="PS51938"/>
    </source>
</evidence>
<organism evidence="19 20">
    <name type="scientific">Chiloscyllium punctatum</name>
    <name type="common">Brownbanded bambooshark</name>
    <name type="synonym">Hemiscyllium punctatum</name>
    <dbReference type="NCBI Taxonomy" id="137246"/>
    <lineage>
        <taxon>Eukaryota</taxon>
        <taxon>Metazoa</taxon>
        <taxon>Chordata</taxon>
        <taxon>Craniata</taxon>
        <taxon>Vertebrata</taxon>
        <taxon>Chondrichthyes</taxon>
        <taxon>Elasmobranchii</taxon>
        <taxon>Galeomorphii</taxon>
        <taxon>Galeoidea</taxon>
        <taxon>Orectolobiformes</taxon>
        <taxon>Hemiscylliidae</taxon>
        <taxon>Chiloscyllium</taxon>
    </lineage>
</organism>
<dbReference type="Proteomes" id="UP000287033">
    <property type="component" value="Unassembled WGS sequence"/>
</dbReference>
<protein>
    <submittedName>
        <fullName evidence="19">Uncharacterized protein</fullName>
    </submittedName>
</protein>
<dbReference type="InterPro" id="IPR053814">
    <property type="entry name" value="CATSPERD/E_C"/>
</dbReference>
<dbReference type="GO" id="GO:0030317">
    <property type="term" value="P:flagellated sperm motility"/>
    <property type="evidence" value="ECO:0007669"/>
    <property type="project" value="TreeGrafter"/>
</dbReference>
<comment type="similarity">
    <text evidence="2">Belongs to the CATSPERD family.</text>
</comment>
<proteinExistence type="inferred from homology"/>
<name>A0A401SJ46_CHIPU</name>
<dbReference type="Pfam" id="PF05383">
    <property type="entry name" value="La"/>
    <property type="match status" value="1"/>
</dbReference>
<evidence type="ECO:0000256" key="1">
    <source>
        <dbReference type="ARBA" id="ARBA00004123"/>
    </source>
</evidence>
<keyword evidence="10" id="KW-0472">Membrane</keyword>
<dbReference type="CDD" id="cd08033">
    <property type="entry name" value="LARP_6"/>
    <property type="match status" value="1"/>
</dbReference>
<gene>
    <name evidence="19" type="ORF">chiPu_0008873</name>
</gene>
<evidence type="ECO:0000256" key="3">
    <source>
        <dbReference type="ARBA" id="ARBA00022475"/>
    </source>
</evidence>
<comment type="caution">
    <text evidence="19">The sequence shown here is derived from an EMBL/GenBank/DDBJ whole genome shotgun (WGS) entry which is preliminary data.</text>
</comment>
<dbReference type="InterPro" id="IPR028751">
    <property type="entry name" value="CATSPERD/E"/>
</dbReference>
<comment type="subcellular location">
    <subcellularLocation>
        <location evidence="15">Cell projection</location>
        <location evidence="15">Cilium</location>
        <location evidence="15">Flagellum membrane</location>
        <topology evidence="15">Single-pass type I membrane protein</topology>
    </subcellularLocation>
    <subcellularLocation>
        <location evidence="1">Nucleus</location>
    </subcellularLocation>
</comment>
<evidence type="ECO:0000256" key="13">
    <source>
        <dbReference type="ARBA" id="ARBA00023242"/>
    </source>
</evidence>
<dbReference type="InterPro" id="IPR036390">
    <property type="entry name" value="WH_DNA-bd_sf"/>
</dbReference>
<keyword evidence="13" id="KW-0539">Nucleus</keyword>
<evidence type="ECO:0000313" key="19">
    <source>
        <dbReference type="EMBL" id="GCC30422.1"/>
    </source>
</evidence>
<keyword evidence="9" id="KW-0969">Cilium</keyword>
<evidence type="ECO:0000256" key="6">
    <source>
        <dbReference type="ARBA" id="ARBA00022846"/>
    </source>
</evidence>
<dbReference type="EMBL" id="BEZZ01000301">
    <property type="protein sequence ID" value="GCC30422.1"/>
    <property type="molecule type" value="Genomic_DNA"/>
</dbReference>
<keyword evidence="6" id="KW-0282">Flagellum</keyword>
<dbReference type="STRING" id="137246.A0A401SJ46"/>
<keyword evidence="5" id="KW-0732">Signal</keyword>
<dbReference type="GO" id="GO:0006396">
    <property type="term" value="P:RNA processing"/>
    <property type="evidence" value="ECO:0007669"/>
    <property type="project" value="InterPro"/>
</dbReference>
<evidence type="ECO:0000256" key="2">
    <source>
        <dbReference type="ARBA" id="ARBA00010246"/>
    </source>
</evidence>
<dbReference type="InterPro" id="IPR002344">
    <property type="entry name" value="Lupus_La"/>
</dbReference>
<dbReference type="FunFam" id="1.10.10.10:FF:000158">
    <property type="entry name" value="La ribonucleoprotein domain family member 7"/>
    <property type="match status" value="1"/>
</dbReference>
<keyword evidence="4" id="KW-0812">Transmembrane</keyword>
<dbReference type="AlphaFoldDB" id="A0A401SJ46"/>
<dbReference type="Pfam" id="PF22850">
    <property type="entry name" value="CATSPERD-E_C"/>
    <property type="match status" value="1"/>
</dbReference>
<dbReference type="InterPro" id="IPR006630">
    <property type="entry name" value="La_HTH"/>
</dbReference>
<evidence type="ECO:0000313" key="20">
    <source>
        <dbReference type="Proteomes" id="UP000287033"/>
    </source>
</evidence>
<accession>A0A401SJ46</accession>
<keyword evidence="11" id="KW-1015">Disulfide bond</keyword>
<dbReference type="GO" id="GO:0097228">
    <property type="term" value="C:sperm principal piece"/>
    <property type="evidence" value="ECO:0007669"/>
    <property type="project" value="TreeGrafter"/>
</dbReference>
<dbReference type="GO" id="GO:0048240">
    <property type="term" value="P:sperm capacitation"/>
    <property type="evidence" value="ECO:0007669"/>
    <property type="project" value="TreeGrafter"/>
</dbReference>
<keyword evidence="14" id="KW-0966">Cell projection</keyword>
<dbReference type="InterPro" id="IPR024642">
    <property type="entry name" value="SUZ-C"/>
</dbReference>
<dbReference type="Gene3D" id="1.10.10.10">
    <property type="entry name" value="Winged helix-like DNA-binding domain superfamily/Winged helix DNA-binding domain"/>
    <property type="match status" value="1"/>
</dbReference>
<evidence type="ECO:0000256" key="7">
    <source>
        <dbReference type="ARBA" id="ARBA00022884"/>
    </source>
</evidence>
<dbReference type="PANTHER" id="PTHR33722:SF1">
    <property type="entry name" value="CATION CHANNEL SPERM-ASSOCIATED AUXILIARY SUBUNIT DELTA"/>
    <property type="match status" value="1"/>
</dbReference>
<keyword evidence="3" id="KW-1003">Cell membrane</keyword>
<dbReference type="PRINTS" id="PR00302">
    <property type="entry name" value="LUPUSLA"/>
</dbReference>
<feature type="domain" description="HTH La-type RNA-binding" evidence="17">
    <location>
        <begin position="299"/>
        <end position="390"/>
    </location>
</feature>